<keyword evidence="3" id="KW-1185">Reference proteome</keyword>
<gene>
    <name evidence="2" type="ORF">EJ04DRAFT_578482</name>
</gene>
<organism evidence="2 3">
    <name type="scientific">Polyplosphaeria fusca</name>
    <dbReference type="NCBI Taxonomy" id="682080"/>
    <lineage>
        <taxon>Eukaryota</taxon>
        <taxon>Fungi</taxon>
        <taxon>Dikarya</taxon>
        <taxon>Ascomycota</taxon>
        <taxon>Pezizomycotina</taxon>
        <taxon>Dothideomycetes</taxon>
        <taxon>Pleosporomycetidae</taxon>
        <taxon>Pleosporales</taxon>
        <taxon>Tetraplosphaeriaceae</taxon>
        <taxon>Polyplosphaeria</taxon>
    </lineage>
</organism>
<keyword evidence="1" id="KW-0812">Transmembrane</keyword>
<keyword evidence="1" id="KW-1133">Transmembrane helix</keyword>
<dbReference type="OrthoDB" id="10689802at2759"/>
<reference evidence="2" key="1">
    <citation type="journal article" date="2020" name="Stud. Mycol.">
        <title>101 Dothideomycetes genomes: a test case for predicting lifestyles and emergence of pathogens.</title>
        <authorList>
            <person name="Haridas S."/>
            <person name="Albert R."/>
            <person name="Binder M."/>
            <person name="Bloem J."/>
            <person name="Labutti K."/>
            <person name="Salamov A."/>
            <person name="Andreopoulos B."/>
            <person name="Baker S."/>
            <person name="Barry K."/>
            <person name="Bills G."/>
            <person name="Bluhm B."/>
            <person name="Cannon C."/>
            <person name="Castanera R."/>
            <person name="Culley D."/>
            <person name="Daum C."/>
            <person name="Ezra D."/>
            <person name="Gonzalez J."/>
            <person name="Henrissat B."/>
            <person name="Kuo A."/>
            <person name="Liang C."/>
            <person name="Lipzen A."/>
            <person name="Lutzoni F."/>
            <person name="Magnuson J."/>
            <person name="Mondo S."/>
            <person name="Nolan M."/>
            <person name="Ohm R."/>
            <person name="Pangilinan J."/>
            <person name="Park H.-J."/>
            <person name="Ramirez L."/>
            <person name="Alfaro M."/>
            <person name="Sun H."/>
            <person name="Tritt A."/>
            <person name="Yoshinaga Y."/>
            <person name="Zwiers L.-H."/>
            <person name="Turgeon B."/>
            <person name="Goodwin S."/>
            <person name="Spatafora J."/>
            <person name="Crous P."/>
            <person name="Grigoriev I."/>
        </authorList>
    </citation>
    <scope>NUCLEOTIDE SEQUENCE</scope>
    <source>
        <strain evidence="2">CBS 125425</strain>
    </source>
</reference>
<dbReference type="EMBL" id="ML996179">
    <property type="protein sequence ID" value="KAF2732334.1"/>
    <property type="molecule type" value="Genomic_DNA"/>
</dbReference>
<feature type="transmembrane region" description="Helical" evidence="1">
    <location>
        <begin position="211"/>
        <end position="230"/>
    </location>
</feature>
<evidence type="ECO:0000313" key="3">
    <source>
        <dbReference type="Proteomes" id="UP000799444"/>
    </source>
</evidence>
<accession>A0A9P4QWF0</accession>
<name>A0A9P4QWF0_9PLEO</name>
<evidence type="ECO:0000313" key="2">
    <source>
        <dbReference type="EMBL" id="KAF2732334.1"/>
    </source>
</evidence>
<keyword evidence="1" id="KW-0472">Membrane</keyword>
<dbReference type="Proteomes" id="UP000799444">
    <property type="component" value="Unassembled WGS sequence"/>
</dbReference>
<comment type="caution">
    <text evidence="2">The sequence shown here is derived from an EMBL/GenBank/DDBJ whole genome shotgun (WGS) entry which is preliminary data.</text>
</comment>
<dbReference type="AlphaFoldDB" id="A0A9P4QWF0"/>
<protein>
    <submittedName>
        <fullName evidence="2">Uncharacterized protein</fullName>
    </submittedName>
</protein>
<proteinExistence type="predicted"/>
<sequence length="258" mass="29788">MFMNGHPPFADAFRHFLDSQQDLHYILGYFYRLLIDIHTVLLCRATFSPDCPSHHTIGFANHSPRPSDRFLTFLEEVAHAHALPGSYFIIQAASLYLPKEEDEKSKKWVELCELQPSLLQQKRGSEMEMALPSGKTVFGLRDALEEYLTFPYTMKGAPEFQRVRLLQRDLLKLQNIFARARGEGERMHEGLPITYPNGPPMSKNKQTAIEAVLVFFGFVAMMVADTFFIFERPGIKHYRASYKLMLETIDYNLLDPTY</sequence>
<evidence type="ECO:0000256" key="1">
    <source>
        <dbReference type="SAM" id="Phobius"/>
    </source>
</evidence>